<evidence type="ECO:0000256" key="1">
    <source>
        <dbReference type="SAM" id="MobiDB-lite"/>
    </source>
</evidence>
<organism evidence="2 3">
    <name type="scientific">Paramarasmius palmivorus</name>
    <dbReference type="NCBI Taxonomy" id="297713"/>
    <lineage>
        <taxon>Eukaryota</taxon>
        <taxon>Fungi</taxon>
        <taxon>Dikarya</taxon>
        <taxon>Basidiomycota</taxon>
        <taxon>Agaricomycotina</taxon>
        <taxon>Agaricomycetes</taxon>
        <taxon>Agaricomycetidae</taxon>
        <taxon>Agaricales</taxon>
        <taxon>Marasmiineae</taxon>
        <taxon>Marasmiaceae</taxon>
        <taxon>Paramarasmius</taxon>
    </lineage>
</organism>
<gene>
    <name evidence="2" type="ORF">VNI00_013463</name>
</gene>
<dbReference type="Proteomes" id="UP001383192">
    <property type="component" value="Unassembled WGS sequence"/>
</dbReference>
<feature type="compositionally biased region" description="Basic and acidic residues" evidence="1">
    <location>
        <begin position="126"/>
        <end position="135"/>
    </location>
</feature>
<evidence type="ECO:0000313" key="3">
    <source>
        <dbReference type="Proteomes" id="UP001383192"/>
    </source>
</evidence>
<protein>
    <submittedName>
        <fullName evidence="2">Uncharacterized protein</fullName>
    </submittedName>
</protein>
<name>A0AAW0C0U8_9AGAR</name>
<evidence type="ECO:0000313" key="2">
    <source>
        <dbReference type="EMBL" id="KAK7032093.1"/>
    </source>
</evidence>
<dbReference type="EMBL" id="JAYKXP010000068">
    <property type="protein sequence ID" value="KAK7032093.1"/>
    <property type="molecule type" value="Genomic_DNA"/>
</dbReference>
<dbReference type="AlphaFoldDB" id="A0AAW0C0U8"/>
<sequence length="519" mass="58788">MNVEAVSLKEATRRLDNATDKLEKSAAIVINMLEPKTKTSTEIQNDTGVSTTSSPEDVQLPQTGAQRSARRGGGKAELFTLVNGKHINIEAEIQFALGQRPNQTALAPAAPSDEGQNIVRPWLKGNLKEKGKEPVRSGNGSESDNDVSTDEELDVVEDIRSDDQEESNDSRVLAVYAMIQPPKDNSVLLGRDKAFRKNERNRLVRSVILEALPARYTSEIWSLQTVPATRLRQFVADPQKYPPKVRNTWIDQTGKTTDELRASQWNQTLVHTLSLLVHDIAELCPDKTRFGKTRSAEYWLNSLQQRFDRVYVEIQKSKPTNPSEASNPILVQSRLNQENEKRLAAVTKVSSRVAKYKSRSNNASHLLEQYKNKTEPTPEDLVELEFWTYIFSVIEQLGHDGMSDEEGEDEEVMGGGLPNTRHTRKVLVLPWRHPSLQKLVQFVDEIPREEPLLFKQVGKHPAYLRERVDKQSLRKSIPKGLHDSFFHPDYVVKLTPAERLKLKIKADGLQLRELDLGDR</sequence>
<reference evidence="2 3" key="1">
    <citation type="submission" date="2024-01" db="EMBL/GenBank/DDBJ databases">
        <title>A draft genome for a cacao thread blight-causing isolate of Paramarasmius palmivorus.</title>
        <authorList>
            <person name="Baruah I.K."/>
            <person name="Bukari Y."/>
            <person name="Amoako-Attah I."/>
            <person name="Meinhardt L.W."/>
            <person name="Bailey B.A."/>
            <person name="Cohen S.P."/>
        </authorList>
    </citation>
    <scope>NUCLEOTIDE SEQUENCE [LARGE SCALE GENOMIC DNA]</scope>
    <source>
        <strain evidence="2 3">GH-12</strain>
    </source>
</reference>
<keyword evidence="3" id="KW-1185">Reference proteome</keyword>
<feature type="region of interest" description="Disordered" evidence="1">
    <location>
        <begin position="105"/>
        <end position="153"/>
    </location>
</feature>
<feature type="compositionally biased region" description="Acidic residues" evidence="1">
    <location>
        <begin position="143"/>
        <end position="153"/>
    </location>
</feature>
<feature type="compositionally biased region" description="Polar residues" evidence="1">
    <location>
        <begin position="38"/>
        <end position="66"/>
    </location>
</feature>
<feature type="region of interest" description="Disordered" evidence="1">
    <location>
        <begin position="38"/>
        <end position="73"/>
    </location>
</feature>
<accession>A0AAW0C0U8</accession>
<proteinExistence type="predicted"/>
<comment type="caution">
    <text evidence="2">The sequence shown here is derived from an EMBL/GenBank/DDBJ whole genome shotgun (WGS) entry which is preliminary data.</text>
</comment>